<dbReference type="Proteomes" id="UP001146793">
    <property type="component" value="Unassembled WGS sequence"/>
</dbReference>
<evidence type="ECO:0000313" key="6">
    <source>
        <dbReference type="Proteomes" id="UP001146793"/>
    </source>
</evidence>
<dbReference type="InterPro" id="IPR011333">
    <property type="entry name" value="SKP1/BTB/POZ_sf"/>
</dbReference>
<evidence type="ECO:0000256" key="1">
    <source>
        <dbReference type="ARBA" id="ARBA00022658"/>
    </source>
</evidence>
<dbReference type="Pfam" id="PF25390">
    <property type="entry name" value="WD40_RLD"/>
    <property type="match status" value="1"/>
</dbReference>
<dbReference type="EMBL" id="JANTQA010000023">
    <property type="protein sequence ID" value="KAJ3443299.1"/>
    <property type="molecule type" value="Genomic_DNA"/>
</dbReference>
<dbReference type="PANTHER" id="PTHR45982:SF1">
    <property type="entry name" value="REGULATOR OF CHROMOSOME CONDENSATION"/>
    <property type="match status" value="1"/>
</dbReference>
<reference evidence="5" key="1">
    <citation type="submission" date="2022-08" db="EMBL/GenBank/DDBJ databases">
        <title>Novel sulphate-reducing endosymbionts in the free-living metamonad Anaeramoeba.</title>
        <authorList>
            <person name="Jerlstrom-Hultqvist J."/>
            <person name="Cepicka I."/>
            <person name="Gallot-Lavallee L."/>
            <person name="Salas-Leiva D."/>
            <person name="Curtis B.A."/>
            <person name="Zahonova K."/>
            <person name="Pipaliya S."/>
            <person name="Dacks J."/>
            <person name="Roger A.J."/>
        </authorList>
    </citation>
    <scope>NUCLEOTIDE SEQUENCE</scope>
    <source>
        <strain evidence="5">Busselton2</strain>
    </source>
</reference>
<accession>A0AAV7ZQA8</accession>
<dbReference type="InterPro" id="IPR000408">
    <property type="entry name" value="Reg_chr_condens"/>
</dbReference>
<evidence type="ECO:0000313" key="5">
    <source>
        <dbReference type="EMBL" id="KAJ3443299.1"/>
    </source>
</evidence>
<keyword evidence="1" id="KW-0344">Guanine-nucleotide releasing factor</keyword>
<protein>
    <recommendedName>
        <fullName evidence="4">BTB domain-containing protein</fullName>
    </recommendedName>
</protein>
<feature type="repeat" description="RCC1" evidence="3">
    <location>
        <begin position="309"/>
        <end position="362"/>
    </location>
</feature>
<evidence type="ECO:0000256" key="3">
    <source>
        <dbReference type="PROSITE-ProRule" id="PRU00235"/>
    </source>
</evidence>
<dbReference type="PANTHER" id="PTHR45982">
    <property type="entry name" value="REGULATOR OF CHROMOSOME CONDENSATION"/>
    <property type="match status" value="1"/>
</dbReference>
<dbReference type="SUPFAM" id="SSF54695">
    <property type="entry name" value="POZ domain"/>
    <property type="match status" value="1"/>
</dbReference>
<feature type="repeat" description="RCC1" evidence="3">
    <location>
        <begin position="96"/>
        <end position="148"/>
    </location>
</feature>
<dbReference type="CDD" id="cd18186">
    <property type="entry name" value="BTB_POZ_ZBTB_KLHL-like"/>
    <property type="match status" value="1"/>
</dbReference>
<name>A0AAV7ZQA8_9EUKA</name>
<dbReference type="InterPro" id="IPR058923">
    <property type="entry name" value="RCC1-like_dom"/>
</dbReference>
<proteinExistence type="predicted"/>
<dbReference type="Pfam" id="PF00651">
    <property type="entry name" value="BTB"/>
    <property type="match status" value="1"/>
</dbReference>
<dbReference type="GO" id="GO:0005085">
    <property type="term" value="F:guanyl-nucleotide exchange factor activity"/>
    <property type="evidence" value="ECO:0007669"/>
    <property type="project" value="TreeGrafter"/>
</dbReference>
<dbReference type="GO" id="GO:0005737">
    <property type="term" value="C:cytoplasm"/>
    <property type="evidence" value="ECO:0007669"/>
    <property type="project" value="TreeGrafter"/>
</dbReference>
<dbReference type="PROSITE" id="PS50097">
    <property type="entry name" value="BTB"/>
    <property type="match status" value="1"/>
</dbReference>
<keyword evidence="2" id="KW-0677">Repeat</keyword>
<dbReference type="InterPro" id="IPR000210">
    <property type="entry name" value="BTB/POZ_dom"/>
</dbReference>
<gene>
    <name evidence="5" type="ORF">M0812_09133</name>
</gene>
<dbReference type="InterPro" id="IPR009091">
    <property type="entry name" value="RCC1/BLIP-II"/>
</dbReference>
<dbReference type="Gene3D" id="2.130.10.30">
    <property type="entry name" value="Regulator of chromosome condensation 1/beta-lactamase-inhibitor protein II"/>
    <property type="match status" value="1"/>
</dbReference>
<organism evidence="5 6">
    <name type="scientific">Anaeramoeba flamelloides</name>
    <dbReference type="NCBI Taxonomy" id="1746091"/>
    <lineage>
        <taxon>Eukaryota</taxon>
        <taxon>Metamonada</taxon>
        <taxon>Anaeramoebidae</taxon>
        <taxon>Anaeramoeba</taxon>
    </lineage>
</organism>
<dbReference type="InterPro" id="IPR051553">
    <property type="entry name" value="Ran_GTPase-activating"/>
</dbReference>
<dbReference type="AlphaFoldDB" id="A0AAV7ZQA8"/>
<evidence type="ECO:0000259" key="4">
    <source>
        <dbReference type="PROSITE" id="PS50097"/>
    </source>
</evidence>
<sequence>MEHKAYGWGYNGSRQYPNQSGKITKPLHCNFLPKDIRLAQIVSTEYRVSYLTANGEVYETGATRSLNNGKLFKYEVEPIRKLTSGFSHVLHLSRTGKVYVSGSQNKPKLNISTSNSTNPLKLAYFEENEIEIVDIASGYRQNFFISSEGILYAMGLTIGNSTLNFVDQNNKVYTLWDEKKTKESGSVRRIWGGVHSDFIFFSTSENKLYAYGKNTQGQLGVKHQNPVNTPTIVPDFNADEIKDIGCGNTHSTLLLNDGTLYGCGSPQSCGTGFQTHTFKIIPNLKDKTVIEINSGYAHSLALVEENNKINLYSWGTNADGQLGFGDNMSRKTPVKMSIPDFNFEIYPKIFCGNCDSLLYNSIPIDVQDEFKKVFETGDFSDFLISGIKCHKSIIKFRTGKSPEVIKTFLEENYKEKSIESFLKKIYGFSVFSNEIKTISDQLGISEFPKKKFYDDLRKFYYDEDSKDFSIIAKYDEDEEDEEDVEIPVHKLILIIKSGLFREMFQNITEETNSVKDYSGKSMESLEILVKFLYTQKIELTADDDPELIVEELEDAIDYYRLNKNCGLNSELKKIQKQISKN</sequence>
<dbReference type="SUPFAM" id="SSF50985">
    <property type="entry name" value="RCC1/BLIP-II"/>
    <property type="match status" value="1"/>
</dbReference>
<evidence type="ECO:0000256" key="2">
    <source>
        <dbReference type="ARBA" id="ARBA00022737"/>
    </source>
</evidence>
<feature type="domain" description="BTB" evidence="4">
    <location>
        <begin position="466"/>
        <end position="541"/>
    </location>
</feature>
<feature type="repeat" description="RCC1" evidence="3">
    <location>
        <begin position="206"/>
        <end position="257"/>
    </location>
</feature>
<comment type="caution">
    <text evidence="5">The sequence shown here is derived from an EMBL/GenBank/DDBJ whole genome shotgun (WGS) entry which is preliminary data.</text>
</comment>
<dbReference type="PROSITE" id="PS50012">
    <property type="entry name" value="RCC1_3"/>
    <property type="match status" value="3"/>
</dbReference>
<dbReference type="Gene3D" id="3.30.710.10">
    <property type="entry name" value="Potassium Channel Kv1.1, Chain A"/>
    <property type="match status" value="1"/>
</dbReference>